<dbReference type="EMBL" id="JBEPMO010000018">
    <property type="protein sequence ID" value="MET3732741.1"/>
    <property type="molecule type" value="Genomic_DNA"/>
</dbReference>
<evidence type="ECO:0000256" key="1">
    <source>
        <dbReference type="SAM" id="MobiDB-lite"/>
    </source>
</evidence>
<evidence type="ECO:0000313" key="3">
    <source>
        <dbReference type="EMBL" id="MET3732741.1"/>
    </source>
</evidence>
<keyword evidence="2" id="KW-0732">Signal</keyword>
<feature type="region of interest" description="Disordered" evidence="1">
    <location>
        <begin position="287"/>
        <end position="313"/>
    </location>
</feature>
<name>A0ABV2LW11_9FLAO</name>
<gene>
    <name evidence="3" type="ORF">ABID46_002332</name>
</gene>
<protein>
    <recommendedName>
        <fullName evidence="5">DUF4369 domain-containing protein</fullName>
    </recommendedName>
</protein>
<evidence type="ECO:0000313" key="4">
    <source>
        <dbReference type="Proteomes" id="UP001549146"/>
    </source>
</evidence>
<feature type="chain" id="PRO_5046986675" description="DUF4369 domain-containing protein" evidence="2">
    <location>
        <begin position="23"/>
        <end position="313"/>
    </location>
</feature>
<proteinExistence type="predicted"/>
<dbReference type="Proteomes" id="UP001549146">
    <property type="component" value="Unassembled WGS sequence"/>
</dbReference>
<evidence type="ECO:0000256" key="2">
    <source>
        <dbReference type="SAM" id="SignalP"/>
    </source>
</evidence>
<feature type="signal peptide" evidence="2">
    <location>
        <begin position="1"/>
        <end position="22"/>
    </location>
</feature>
<comment type="caution">
    <text evidence="3">The sequence shown here is derived from an EMBL/GenBank/DDBJ whole genome shotgun (WGS) entry which is preliminary data.</text>
</comment>
<keyword evidence="4" id="KW-1185">Reference proteome</keyword>
<sequence length="313" mass="36269">MKYLFSFIFILAFSCLPTNLKAQTWDEPWQKEIIEQSDYLVLGKITANSGEEMSLYILENIGGNIREANVIIDGYFLFRPTGVSDKAPNFSLKKDQLYYLFLKKNDKGNYSLPTPTAGFAALDEDHFVEATYRHSYHKAILPQDIYEFTYKNIWNYIKNKKFDRRQVNDFVDYYLALDPAGFSENEIENFYHQHAAMETAYLVDLSVKFEDLEKFVTSENFHLRVSAIQLLGNDKSKNSKNYLIDSQLSELHTNFEKVLAIWALKKIGDEKYIQQLKLMSEELSPERMGFGGKQSDPRSGTIFPSPKEAVEKL</sequence>
<accession>A0ABV2LW11</accession>
<dbReference type="PROSITE" id="PS51257">
    <property type="entry name" value="PROKAR_LIPOPROTEIN"/>
    <property type="match status" value="1"/>
</dbReference>
<organism evidence="3 4">
    <name type="scientific">Moheibacter stercoris</name>
    <dbReference type="NCBI Taxonomy" id="1628251"/>
    <lineage>
        <taxon>Bacteria</taxon>
        <taxon>Pseudomonadati</taxon>
        <taxon>Bacteroidota</taxon>
        <taxon>Flavobacteriia</taxon>
        <taxon>Flavobacteriales</taxon>
        <taxon>Weeksellaceae</taxon>
        <taxon>Moheibacter</taxon>
    </lineage>
</organism>
<reference evidence="3 4" key="1">
    <citation type="submission" date="2024-06" db="EMBL/GenBank/DDBJ databases">
        <title>Genomic Encyclopedia of Type Strains, Phase IV (KMG-IV): sequencing the most valuable type-strain genomes for metagenomic binning, comparative biology and taxonomic classification.</title>
        <authorList>
            <person name="Goeker M."/>
        </authorList>
    </citation>
    <scope>NUCLEOTIDE SEQUENCE [LARGE SCALE GENOMIC DNA]</scope>
    <source>
        <strain evidence="3 4">DSM 29388</strain>
    </source>
</reference>
<evidence type="ECO:0008006" key="5">
    <source>
        <dbReference type="Google" id="ProtNLM"/>
    </source>
</evidence>
<dbReference type="RefSeq" id="WP_354510250.1">
    <property type="nucleotide sequence ID" value="NZ_JBEPMO010000018.1"/>
</dbReference>